<feature type="region of interest" description="Disordered" evidence="1">
    <location>
        <begin position="456"/>
        <end position="511"/>
    </location>
</feature>
<evidence type="ECO:0000313" key="2">
    <source>
        <dbReference type="EMBL" id="EGO25186.1"/>
    </source>
</evidence>
<proteinExistence type="predicted"/>
<dbReference type="HOGENOM" id="CLU_428380_0_0_1"/>
<dbReference type="AlphaFoldDB" id="F8NUB2"/>
<dbReference type="Proteomes" id="UP000008064">
    <property type="component" value="Unassembled WGS sequence"/>
</dbReference>
<organism>
    <name type="scientific">Serpula lacrymans var. lacrymans (strain S7.9)</name>
    <name type="common">Dry rot fungus</name>
    <dbReference type="NCBI Taxonomy" id="578457"/>
    <lineage>
        <taxon>Eukaryota</taxon>
        <taxon>Fungi</taxon>
        <taxon>Dikarya</taxon>
        <taxon>Basidiomycota</taxon>
        <taxon>Agaricomycotina</taxon>
        <taxon>Agaricomycetes</taxon>
        <taxon>Agaricomycetidae</taxon>
        <taxon>Boletales</taxon>
        <taxon>Coniophorineae</taxon>
        <taxon>Serpulaceae</taxon>
        <taxon>Serpula</taxon>
    </lineage>
</organism>
<sequence length="639" mass="72642">MSELKLAITTIAIFRQNATQDQELRPAVQRVPAEIWPECWNEQYCSRNDLHQLSQTCWLFRRICLPLLFRRLEHRTPDPYYVRRTSWRFSKRILQKSINRFIVLALSPSLSQLRSWVQSWDFYGENYLGESYTSQNYQHQLQDFYLLVEQTFSTLLPFYGNLRSLTVHRFCIDNTFRASLDRLAFLETFVVDDCEYEYTGNAGSPLPVQKFRSGDHFWLYDTFVWKISLQALTNLDITGRGAREYISHFSGLGPLINLTHLKLDVESGDSFEILPYCPQLRSLVTRLSGRIPNPSFSQAVSPNAIPLLSSYAGPLCLMEYFVQGRPVTHIEFNDHEVVDYDVLGSMLFNISCWNPNLRSLVLGLVPLGPEIFGIVESIFGSQLVELEIMFYKPQVGGLALPPPVVQQPQVHASALPLMVQQPQVHLHVLPPTIQQMNVNVVANVPPTAVNIPEEAFNSHHDSNSDDGSDVSSISDANAVSSESDSDYEPDSDSDSDVSVSDAEVERIESGEVPYGLRPRNLRFPNIAQALQDWRKADLPTISVDGDGNPVNGSDTLQGLMDHIVLGRVPMPPALTHLRLMCTKATYMTQEVKMKPLGQQPLVLILSRLHPSLREVILFHSEWAWELRNDAWWLTEIPQE</sequence>
<accession>F8NUB2</accession>
<name>F8NUB2_SERL9</name>
<gene>
    <name evidence="2" type="ORF">SERLADRAFT_436945</name>
</gene>
<dbReference type="KEGG" id="sla:SERLADRAFT_436945"/>
<dbReference type="RefSeq" id="XP_007317308.1">
    <property type="nucleotide sequence ID" value="XM_007317246.1"/>
</dbReference>
<dbReference type="GeneID" id="18814777"/>
<protein>
    <submittedName>
        <fullName evidence="2">Uncharacterized protein</fullName>
    </submittedName>
</protein>
<evidence type="ECO:0000256" key="1">
    <source>
        <dbReference type="SAM" id="MobiDB-lite"/>
    </source>
</evidence>
<dbReference type="EMBL" id="GL945433">
    <property type="protein sequence ID" value="EGO25186.1"/>
    <property type="molecule type" value="Genomic_DNA"/>
</dbReference>
<dbReference type="OrthoDB" id="2998531at2759"/>
<dbReference type="SUPFAM" id="SSF52047">
    <property type="entry name" value="RNI-like"/>
    <property type="match status" value="1"/>
</dbReference>
<feature type="compositionally biased region" description="Acidic residues" evidence="1">
    <location>
        <begin position="483"/>
        <end position="495"/>
    </location>
</feature>
<feature type="compositionally biased region" description="Low complexity" evidence="1">
    <location>
        <begin position="469"/>
        <end position="482"/>
    </location>
</feature>
<reference evidence="2" key="1">
    <citation type="submission" date="2011-04" db="EMBL/GenBank/DDBJ databases">
        <title>Evolution of plant cell wall degrading machinery underlies the functional diversity of forest fungi.</title>
        <authorList>
            <consortium name="US DOE Joint Genome Institute (JGI-PGF)"/>
            <person name="Eastwood D.C."/>
            <person name="Floudas D."/>
            <person name="Binder M."/>
            <person name="Majcherczyk A."/>
            <person name="Schneider P."/>
            <person name="Aerts A."/>
            <person name="Asiegbu F.O."/>
            <person name="Baker S.E."/>
            <person name="Barry K."/>
            <person name="Bendiksby M."/>
            <person name="Blumentritt M."/>
            <person name="Coutinho P.M."/>
            <person name="Cullen D."/>
            <person name="Cullen D."/>
            <person name="Gathman A."/>
            <person name="Goodell B."/>
            <person name="Henrissat B."/>
            <person name="Ihrmark K."/>
            <person name="Kauserud H."/>
            <person name="Kohler A."/>
            <person name="LaButti K."/>
            <person name="Lapidus A."/>
            <person name="Lavin J.L."/>
            <person name="Lee Y.-H."/>
            <person name="Lindquist E."/>
            <person name="Lilly W."/>
            <person name="Lucas S."/>
            <person name="Morin E."/>
            <person name="Murat C."/>
            <person name="Oguiza J.A."/>
            <person name="Park J."/>
            <person name="Pisabarro A.G."/>
            <person name="Riley R."/>
            <person name="Rosling A."/>
            <person name="Salamov A."/>
            <person name="Schmidt O."/>
            <person name="Schmutz J."/>
            <person name="Skrede I."/>
            <person name="Stenlid J."/>
            <person name="Wiebenga A."/>
            <person name="Xie X."/>
            <person name="Kues U."/>
            <person name="Hibbett D.S."/>
            <person name="Hoffmeister D."/>
            <person name="Hogberg N."/>
            <person name="Martin F."/>
            <person name="Grigoriev I.V."/>
            <person name="Watkinson S.C."/>
        </authorList>
    </citation>
    <scope>NUCLEOTIDE SEQUENCE</scope>
    <source>
        <strain evidence="2">S7.9</strain>
    </source>
</reference>